<dbReference type="Pfam" id="PF13822">
    <property type="entry name" value="ACC_epsilon"/>
    <property type="match status" value="1"/>
</dbReference>
<reference evidence="2 3" key="1">
    <citation type="submission" date="2020-08" db="EMBL/GenBank/DDBJ databases">
        <title>Genome Sequencing of Nocardia wallacei strain FMUON74 and assembly.</title>
        <authorList>
            <person name="Toyokawa M."/>
            <person name="Uesaka K."/>
        </authorList>
    </citation>
    <scope>NUCLEOTIDE SEQUENCE [LARGE SCALE GENOMIC DNA]</scope>
    <source>
        <strain evidence="2 3">FMUON74</strain>
    </source>
</reference>
<dbReference type="GO" id="GO:0003989">
    <property type="term" value="F:acetyl-CoA carboxylase activity"/>
    <property type="evidence" value="ECO:0007669"/>
    <property type="project" value="InterPro"/>
</dbReference>
<name>A0A7G1KN69_9NOCA</name>
<dbReference type="AlphaFoldDB" id="A0A7G1KN69"/>
<gene>
    <name evidence="2" type="ORF">NWFMUON74_44440</name>
</gene>
<organism evidence="2 3">
    <name type="scientific">Nocardia wallacei</name>
    <dbReference type="NCBI Taxonomy" id="480035"/>
    <lineage>
        <taxon>Bacteria</taxon>
        <taxon>Bacillati</taxon>
        <taxon>Actinomycetota</taxon>
        <taxon>Actinomycetes</taxon>
        <taxon>Mycobacteriales</taxon>
        <taxon>Nocardiaceae</taxon>
        <taxon>Nocardia</taxon>
    </lineage>
</organism>
<dbReference type="GeneID" id="80348904"/>
<sequence>MTVADYGGVRHGAGEAERAAPAAIRILGGRPDAEEVAALVCALAAVRASVAAPRCPVGVRDGWGEPWQGHQVLPPTSSEALGRARYVS</sequence>
<evidence type="ECO:0008006" key="4">
    <source>
        <dbReference type="Google" id="ProtNLM"/>
    </source>
</evidence>
<keyword evidence="3" id="KW-1185">Reference proteome</keyword>
<evidence type="ECO:0000256" key="1">
    <source>
        <dbReference type="SAM" id="MobiDB-lite"/>
    </source>
</evidence>
<proteinExistence type="predicted"/>
<feature type="region of interest" description="Disordered" evidence="1">
    <location>
        <begin position="66"/>
        <end position="88"/>
    </location>
</feature>
<dbReference type="Proteomes" id="UP000516173">
    <property type="component" value="Chromosome"/>
</dbReference>
<evidence type="ECO:0000313" key="3">
    <source>
        <dbReference type="Proteomes" id="UP000516173"/>
    </source>
</evidence>
<dbReference type="RefSeq" id="WP_187683701.1">
    <property type="nucleotide sequence ID" value="NZ_AP023396.1"/>
</dbReference>
<dbReference type="KEGG" id="nwl:NWFMUON74_44440"/>
<dbReference type="InterPro" id="IPR032716">
    <property type="entry name" value="ACC_epsilon"/>
</dbReference>
<dbReference type="GO" id="GO:0004658">
    <property type="term" value="F:propionyl-CoA carboxylase activity"/>
    <property type="evidence" value="ECO:0007669"/>
    <property type="project" value="InterPro"/>
</dbReference>
<protein>
    <recommendedName>
        <fullName evidence="4">Acyl-CoA carboxylase subunit epsilon</fullName>
    </recommendedName>
</protein>
<dbReference type="EMBL" id="AP023396">
    <property type="protein sequence ID" value="BCK56672.1"/>
    <property type="molecule type" value="Genomic_DNA"/>
</dbReference>
<evidence type="ECO:0000313" key="2">
    <source>
        <dbReference type="EMBL" id="BCK56672.1"/>
    </source>
</evidence>
<accession>A0A7G1KN69</accession>